<evidence type="ECO:0000256" key="1">
    <source>
        <dbReference type="SAM" id="MobiDB-lite"/>
    </source>
</evidence>
<reference evidence="2 3" key="1">
    <citation type="submission" date="2019-10" db="EMBL/GenBank/DDBJ databases">
        <title>Genomic and transcriptomic insights into the perfect genentic adaptation of a filamentous nitrogen-fixing cyanobacterium to rice fields.</title>
        <authorList>
            <person name="Chen Z."/>
        </authorList>
    </citation>
    <scope>NUCLEOTIDE SEQUENCE [LARGE SCALE GENOMIC DNA]</scope>
    <source>
        <strain evidence="2">CCNUC1</strain>
    </source>
</reference>
<feature type="region of interest" description="Disordered" evidence="1">
    <location>
        <begin position="1"/>
        <end position="25"/>
    </location>
</feature>
<keyword evidence="3" id="KW-1185">Reference proteome</keyword>
<name>A0A5P8WAB4_9NOSO</name>
<dbReference type="Proteomes" id="UP000326678">
    <property type="component" value="Chromosome Gxm2"/>
</dbReference>
<protein>
    <submittedName>
        <fullName evidence="2">Uncharacterized protein</fullName>
    </submittedName>
</protein>
<evidence type="ECO:0000313" key="3">
    <source>
        <dbReference type="Proteomes" id="UP000326678"/>
    </source>
</evidence>
<organism evidence="2 3">
    <name type="scientific">Nostoc sphaeroides CCNUC1</name>
    <dbReference type="NCBI Taxonomy" id="2653204"/>
    <lineage>
        <taxon>Bacteria</taxon>
        <taxon>Bacillati</taxon>
        <taxon>Cyanobacteriota</taxon>
        <taxon>Cyanophyceae</taxon>
        <taxon>Nostocales</taxon>
        <taxon>Nostocaceae</taxon>
        <taxon>Nostoc</taxon>
    </lineage>
</organism>
<proteinExistence type="predicted"/>
<accession>A0A5P8WAB4</accession>
<dbReference type="AlphaFoldDB" id="A0A5P8WAB4"/>
<gene>
    <name evidence="2" type="ORF">GXM_07241</name>
</gene>
<evidence type="ECO:0000313" key="2">
    <source>
        <dbReference type="EMBL" id="QFS49747.1"/>
    </source>
</evidence>
<dbReference type="RefSeq" id="WP_225892675.1">
    <property type="nucleotide sequence ID" value="NZ_CP045227.1"/>
</dbReference>
<dbReference type="EMBL" id="CP045227">
    <property type="protein sequence ID" value="QFS49747.1"/>
    <property type="molecule type" value="Genomic_DNA"/>
</dbReference>
<sequence>MSKQQPEQNPKLPPKRGRPVDAEKDRVTVHISVDMRGQIEKLIPDMGKSLSMVVRNLVNLGLELVGLSQKGLTAPRSGNLEEWLASYTSLGTELLIACETLNLSTPKSGQIAIWLLDKMAFGSNDPQIINDEEDTGTKLLERIRLGKKLQTFSLEQGIELPQNEEFATWLGQLYANAAIGQEFVAACQTLGLQLPETGKLQKWLQDLEVRSRSVSAVELPLAAPQGASRSVFAVESQLSNELLEECDRLGIEPPKPGEVVAWLQNTRPAVFEQSMHEHRLPFTDDGLPLGGSQPFLEHLLTLNAPPTEDEEYDIAHRFGVDPAHLKDLISRMRFDKNGQTNNCH</sequence>
<dbReference type="KEGG" id="nsh:GXM_07241"/>